<comment type="caution">
    <text evidence="2">The sequence shown here is derived from an EMBL/GenBank/DDBJ whole genome shotgun (WGS) entry which is preliminary data.</text>
</comment>
<gene>
    <name evidence="2" type="ORF">EG028_06330</name>
</gene>
<organism evidence="2 3">
    <name type="scientific">Chitinophaga barathri</name>
    <dbReference type="NCBI Taxonomy" id="1647451"/>
    <lineage>
        <taxon>Bacteria</taxon>
        <taxon>Pseudomonadati</taxon>
        <taxon>Bacteroidota</taxon>
        <taxon>Chitinophagia</taxon>
        <taxon>Chitinophagales</taxon>
        <taxon>Chitinophagaceae</taxon>
        <taxon>Chitinophaga</taxon>
    </lineage>
</organism>
<dbReference type="EMBL" id="RMBX01000003">
    <property type="protein sequence ID" value="RPD41781.1"/>
    <property type="molecule type" value="Genomic_DNA"/>
</dbReference>
<keyword evidence="3" id="KW-1185">Reference proteome</keyword>
<accession>A0A3N4MDH1</accession>
<dbReference type="RefSeq" id="WP_120514720.1">
    <property type="nucleotide sequence ID" value="NZ_QXZY01000002.1"/>
</dbReference>
<dbReference type="Pfam" id="PF14052">
    <property type="entry name" value="Caps_assemb_Wzi"/>
    <property type="match status" value="1"/>
</dbReference>
<dbReference type="OrthoDB" id="596512at2"/>
<reference evidence="3" key="1">
    <citation type="submission" date="2018-11" db="EMBL/GenBank/DDBJ databases">
        <title>Chitinophaga lutea sp.nov., isolate from arsenic contaminated soil.</title>
        <authorList>
            <person name="Zong Y."/>
        </authorList>
    </citation>
    <scope>NUCLEOTIDE SEQUENCE [LARGE SCALE GENOMIC DNA]</scope>
    <source>
        <strain evidence="3">YLT18</strain>
    </source>
</reference>
<sequence>MRLVKTIFFIGLSMPVFAQQSPENPFSGPPRFTDSLQVQAGVTGTVASKDYQPLWLTAKRFGTISDRKSDLSSHIMLRNSHALDANGDFYLRYGFNLYNNNHFSETFFEEGYVKAGYRNWELRAGRYEEISGEADPDLSSGAWGISGNALPIPKVSIALKDYVNVPFTNGWLQVKGQFSHGWMGDQQYIKGSYLHEKMLYLRIGKERLRVYGGIQHYALWGGNRFDLPPIKSSFSNYWDVLIGKVSDDGTVINTEIAPNRPGDHRGVLEGGIQWETDNIKLLLYNQSMFETGQNIDLKNTDRLLGLSYVNKKEEPFLEKATIEFINTKKMNDWLPLRVRESYYNNGVYLTGWEYRGNIIGTPLFINRNRGSKYFDNVEPFDWNAPKDSIVKKGWNIINNRVTGLHLGAKYNIANVLKARTLVTFTRNFGNYHTEPITTAMTQWYTLQEIIWPTPVKGITVNAGLAFDWGDFGGNTGGMLGIQWDLNGL</sequence>
<evidence type="ECO:0000313" key="2">
    <source>
        <dbReference type="EMBL" id="RPD41781.1"/>
    </source>
</evidence>
<evidence type="ECO:0008006" key="4">
    <source>
        <dbReference type="Google" id="ProtNLM"/>
    </source>
</evidence>
<name>A0A3N4MDH1_9BACT</name>
<feature type="chain" id="PRO_5017939014" description="Capsule assembly Wzi family protein" evidence="1">
    <location>
        <begin position="19"/>
        <end position="488"/>
    </location>
</feature>
<keyword evidence="1" id="KW-0732">Signal</keyword>
<dbReference type="Proteomes" id="UP000279089">
    <property type="component" value="Unassembled WGS sequence"/>
</dbReference>
<evidence type="ECO:0000256" key="1">
    <source>
        <dbReference type="SAM" id="SignalP"/>
    </source>
</evidence>
<dbReference type="InterPro" id="IPR038636">
    <property type="entry name" value="Wzi_sf"/>
</dbReference>
<feature type="signal peptide" evidence="1">
    <location>
        <begin position="1"/>
        <end position="18"/>
    </location>
</feature>
<evidence type="ECO:0000313" key="3">
    <source>
        <dbReference type="Proteomes" id="UP000279089"/>
    </source>
</evidence>
<dbReference type="InterPro" id="IPR026950">
    <property type="entry name" value="Caps_assemb_Wzi"/>
</dbReference>
<dbReference type="Gene3D" id="2.40.160.130">
    <property type="entry name" value="Capsule assembly protein Wzi"/>
    <property type="match status" value="1"/>
</dbReference>
<protein>
    <recommendedName>
        <fullName evidence="4">Capsule assembly Wzi family protein</fullName>
    </recommendedName>
</protein>
<dbReference type="AlphaFoldDB" id="A0A3N4MDH1"/>
<proteinExistence type="predicted"/>